<gene>
    <name evidence="1" type="ORF">FD30_GL001422</name>
</gene>
<reference evidence="1 2" key="1">
    <citation type="journal article" date="2015" name="Genome Announc.">
        <title>Expanding the biotechnology potential of lactobacilli through comparative genomics of 213 strains and associated genera.</title>
        <authorList>
            <person name="Sun Z."/>
            <person name="Harris H.M."/>
            <person name="McCann A."/>
            <person name="Guo C."/>
            <person name="Argimon S."/>
            <person name="Zhang W."/>
            <person name="Yang X."/>
            <person name="Jeffery I.B."/>
            <person name="Cooney J.C."/>
            <person name="Kagawa T.F."/>
            <person name="Liu W."/>
            <person name="Song Y."/>
            <person name="Salvetti E."/>
            <person name="Wrobel A."/>
            <person name="Rasinkangas P."/>
            <person name="Parkhill J."/>
            <person name="Rea M.C."/>
            <person name="O'Sullivan O."/>
            <person name="Ritari J."/>
            <person name="Douillard F.P."/>
            <person name="Paul Ross R."/>
            <person name="Yang R."/>
            <person name="Briner A.E."/>
            <person name="Felis G.E."/>
            <person name="de Vos W.M."/>
            <person name="Barrangou R."/>
            <person name="Klaenhammer T.R."/>
            <person name="Caufield P.W."/>
            <person name="Cui Y."/>
            <person name="Zhang H."/>
            <person name="O'Toole P.W."/>
        </authorList>
    </citation>
    <scope>NUCLEOTIDE SEQUENCE [LARGE SCALE GENOMIC DNA]</scope>
    <source>
        <strain evidence="1 2">DSM 19117</strain>
    </source>
</reference>
<dbReference type="SUPFAM" id="SSF89447">
    <property type="entry name" value="AbrB/MazE/MraZ-like"/>
    <property type="match status" value="1"/>
</dbReference>
<protein>
    <recommendedName>
        <fullName evidence="3">SpoVT-AbrB domain-containing protein</fullName>
    </recommendedName>
</protein>
<dbReference type="Gene3D" id="2.10.260.10">
    <property type="match status" value="1"/>
</dbReference>
<dbReference type="PATRIC" id="fig|1423773.3.peg.1457"/>
<keyword evidence="2" id="KW-1185">Reference proteome</keyword>
<proteinExistence type="predicted"/>
<dbReference type="InterPro" id="IPR037914">
    <property type="entry name" value="SpoVT-AbrB_sf"/>
</dbReference>
<accession>A0A0R1K9G5</accession>
<name>A0A0R1K9G5_9LACO</name>
<dbReference type="EMBL" id="AZDT01000019">
    <property type="protein sequence ID" value="KRK76482.1"/>
    <property type="molecule type" value="Genomic_DNA"/>
</dbReference>
<dbReference type="NCBIfam" id="NF047400">
    <property type="entry name" value="MazE_PemI_antitoxin"/>
    <property type="match status" value="1"/>
</dbReference>
<sequence>MEAKTMEKYVKARKQGNSIVVTIPSNLAVTPGTKYRVEKRENGDLILKPSKQIATSLDDLFRDWHGTYQRADDLNDWENTKPVGEELW</sequence>
<evidence type="ECO:0000313" key="1">
    <source>
        <dbReference type="EMBL" id="KRK76482.1"/>
    </source>
</evidence>
<evidence type="ECO:0000313" key="2">
    <source>
        <dbReference type="Proteomes" id="UP000051162"/>
    </source>
</evidence>
<evidence type="ECO:0008006" key="3">
    <source>
        <dbReference type="Google" id="ProtNLM"/>
    </source>
</evidence>
<dbReference type="AlphaFoldDB" id="A0A0R1K9G5"/>
<organism evidence="1 2">
    <name type="scientific">Levilactobacillus namurensis DSM 19117</name>
    <dbReference type="NCBI Taxonomy" id="1423773"/>
    <lineage>
        <taxon>Bacteria</taxon>
        <taxon>Bacillati</taxon>
        <taxon>Bacillota</taxon>
        <taxon>Bacilli</taxon>
        <taxon>Lactobacillales</taxon>
        <taxon>Lactobacillaceae</taxon>
        <taxon>Levilactobacillus</taxon>
    </lineage>
</organism>
<comment type="caution">
    <text evidence="1">The sequence shown here is derived from an EMBL/GenBank/DDBJ whole genome shotgun (WGS) entry which is preliminary data.</text>
</comment>
<dbReference type="Proteomes" id="UP000051162">
    <property type="component" value="Unassembled WGS sequence"/>
</dbReference>